<evidence type="ECO:0000256" key="2">
    <source>
        <dbReference type="SAM" id="MobiDB-lite"/>
    </source>
</evidence>
<dbReference type="AlphaFoldDB" id="A0A7S2RCR7"/>
<feature type="compositionally biased region" description="Polar residues" evidence="2">
    <location>
        <begin position="378"/>
        <end position="387"/>
    </location>
</feature>
<dbReference type="EMBL" id="HBHK01002713">
    <property type="protein sequence ID" value="CAD9666145.1"/>
    <property type="molecule type" value="Transcribed_RNA"/>
</dbReference>
<name>A0A7S2RCR7_9STRA</name>
<feature type="coiled-coil region" evidence="1">
    <location>
        <begin position="215"/>
        <end position="348"/>
    </location>
</feature>
<feature type="region of interest" description="Disordered" evidence="2">
    <location>
        <begin position="1"/>
        <end position="62"/>
    </location>
</feature>
<accession>A0A7S2RCR7</accession>
<keyword evidence="1" id="KW-0175">Coiled coil</keyword>
<feature type="region of interest" description="Disordered" evidence="2">
    <location>
        <begin position="371"/>
        <end position="409"/>
    </location>
</feature>
<evidence type="ECO:0000256" key="1">
    <source>
        <dbReference type="SAM" id="Coils"/>
    </source>
</evidence>
<evidence type="ECO:0000313" key="3">
    <source>
        <dbReference type="EMBL" id="CAD9666145.1"/>
    </source>
</evidence>
<protein>
    <submittedName>
        <fullName evidence="3">Uncharacterized protein</fullName>
    </submittedName>
</protein>
<gene>
    <name evidence="3" type="ORF">QSP1433_LOCUS1608</name>
</gene>
<sequence>MTVVEKAQNLHSVKGKYDEDELGLSVDVETKRSDDVQSEDSNDEVVMRESKGGESPNNLGENIDVEQLVFESKGGDSPLMGEIIDGFESKFNEDLSYSDMLDWEEKENSSWMSKEVVDDKKYMDQFQEITAEEFTKLLVRSKLTEGELSQTQSQLAEVMMERDRALMRLEQQERMEKMLYGHQMRLEEMLINQREPTPIDTKNSKLQLDVHDAEMKQCKEKIVAKDKRIRELERELDIAQKIGVDAREEYEKAIHELRDEMHKALMTRQSDERLRRSQLEKQLDESRHALQKETDAHKETTKQIITFENRARAAQICSQRVPLLERENKELQEKLHALDMELAQIKIDLATRRSDEDDLIARLEVYQAMQEQEDTLDSRQIQTTPSQRLPPRPSASHSSEKPDTWSPTSWIRRAISSEVV</sequence>
<proteinExistence type="predicted"/>
<organism evidence="3">
    <name type="scientific">Mucochytrium quahogii</name>
    <dbReference type="NCBI Taxonomy" id="96639"/>
    <lineage>
        <taxon>Eukaryota</taxon>
        <taxon>Sar</taxon>
        <taxon>Stramenopiles</taxon>
        <taxon>Bigyra</taxon>
        <taxon>Labyrinthulomycetes</taxon>
        <taxon>Thraustochytrida</taxon>
        <taxon>Thraustochytriidae</taxon>
        <taxon>Mucochytrium</taxon>
    </lineage>
</organism>
<reference evidence="3" key="1">
    <citation type="submission" date="2021-01" db="EMBL/GenBank/DDBJ databases">
        <authorList>
            <person name="Corre E."/>
            <person name="Pelletier E."/>
            <person name="Niang G."/>
            <person name="Scheremetjew M."/>
            <person name="Finn R."/>
            <person name="Kale V."/>
            <person name="Holt S."/>
            <person name="Cochrane G."/>
            <person name="Meng A."/>
            <person name="Brown T."/>
            <person name="Cohen L."/>
        </authorList>
    </citation>
    <scope>NUCLEOTIDE SEQUENCE</scope>
    <source>
        <strain evidence="3">NY070348D</strain>
    </source>
</reference>